<evidence type="ECO:0000256" key="1">
    <source>
        <dbReference type="SAM" id="MobiDB-lite"/>
    </source>
</evidence>
<feature type="compositionally biased region" description="Basic residues" evidence="1">
    <location>
        <begin position="268"/>
        <end position="291"/>
    </location>
</feature>
<name>A0A250XGP8_9CHLO</name>
<dbReference type="PANTHER" id="PTHR41733:SF1">
    <property type="entry name" value="CHROMOSOME UNDETERMINED SCAFFOLD_30, WHOLE GENOME SHOTGUN SEQUENCE"/>
    <property type="match status" value="1"/>
</dbReference>
<organism evidence="3 4">
    <name type="scientific">Chlamydomonas eustigma</name>
    <dbReference type="NCBI Taxonomy" id="1157962"/>
    <lineage>
        <taxon>Eukaryota</taxon>
        <taxon>Viridiplantae</taxon>
        <taxon>Chlorophyta</taxon>
        <taxon>core chlorophytes</taxon>
        <taxon>Chlorophyceae</taxon>
        <taxon>CS clade</taxon>
        <taxon>Chlamydomonadales</taxon>
        <taxon>Chlamydomonadaceae</taxon>
        <taxon>Chlamydomonas</taxon>
    </lineage>
</organism>
<dbReference type="SMART" id="SM00165">
    <property type="entry name" value="UBA"/>
    <property type="match status" value="1"/>
</dbReference>
<evidence type="ECO:0000259" key="2">
    <source>
        <dbReference type="PROSITE" id="PS50030"/>
    </source>
</evidence>
<dbReference type="AlphaFoldDB" id="A0A250XGP8"/>
<feature type="compositionally biased region" description="Acidic residues" evidence="1">
    <location>
        <begin position="296"/>
        <end position="317"/>
    </location>
</feature>
<dbReference type="PROSITE" id="PS50030">
    <property type="entry name" value="UBA"/>
    <property type="match status" value="1"/>
</dbReference>
<dbReference type="Gene3D" id="1.10.8.10">
    <property type="entry name" value="DNA helicase RuvA subunit, C-terminal domain"/>
    <property type="match status" value="1"/>
</dbReference>
<dbReference type="PANTHER" id="PTHR41733">
    <property type="entry name" value="UBIQUITIN-ASSOCIATED/TRANSLATION ELONGATION FACTOR EF1B, N-TERMINAL, EUKARYOTE"/>
    <property type="match status" value="1"/>
</dbReference>
<feature type="region of interest" description="Disordered" evidence="1">
    <location>
        <begin position="258"/>
        <end position="348"/>
    </location>
</feature>
<dbReference type="SUPFAM" id="SSF46689">
    <property type="entry name" value="Homeodomain-like"/>
    <property type="match status" value="1"/>
</dbReference>
<dbReference type="Proteomes" id="UP000232323">
    <property type="component" value="Unassembled WGS sequence"/>
</dbReference>
<feature type="domain" description="UBA" evidence="2">
    <location>
        <begin position="355"/>
        <end position="394"/>
    </location>
</feature>
<keyword evidence="4" id="KW-1185">Reference proteome</keyword>
<dbReference type="SUPFAM" id="SSF46934">
    <property type="entry name" value="UBA-like"/>
    <property type="match status" value="1"/>
</dbReference>
<dbReference type="InterPro" id="IPR009060">
    <property type="entry name" value="UBA-like_sf"/>
</dbReference>
<proteinExistence type="predicted"/>
<dbReference type="CDD" id="cd00167">
    <property type="entry name" value="SANT"/>
    <property type="match status" value="1"/>
</dbReference>
<sequence>MLEKRGPRLGDAASLWNFTPAPGWTEEETLVLKLCLMKYGVGQWQKIHSMGLLPGKLIQQLCAQAQRLLGQQSLAGLQVDVDRIRLDNQSRNDVQRKSGLIIYSGPPPTRELKQQWRRESKAKYGITSEQLREVESQLEEMSKHQGATSGMGMPVAADGRKSSDVDLMTADATSLSREDKVLLLRRLRMNLASLLVTTQREMGQSVDEALQAAADTAVVETGLINRCDPRTMACSTECGDGYGLGISNGTNSIDPGAVPIRSKWLGRTSRRGMKPSHKTGTKNSNVRKKRSSCYQSEEEDFDEEAENDFEADEDEDEVKASSIKERGSGAEDISENPIRRRKRSKSTAQEALDVALEADVTSLISMGFPGKKAREALEFCEGDVQAACEWLFTHCA</sequence>
<dbReference type="InterPro" id="IPR001005">
    <property type="entry name" value="SANT/Myb"/>
</dbReference>
<gene>
    <name evidence="3" type="ORF">CEUSTIGMA_g9676.t1</name>
</gene>
<comment type="caution">
    <text evidence="3">The sequence shown here is derived from an EMBL/GenBank/DDBJ whole genome shotgun (WGS) entry which is preliminary data.</text>
</comment>
<feature type="compositionally biased region" description="Basic and acidic residues" evidence="1">
    <location>
        <begin position="318"/>
        <end position="329"/>
    </location>
</feature>
<dbReference type="InterPro" id="IPR015940">
    <property type="entry name" value="UBA"/>
</dbReference>
<protein>
    <recommendedName>
        <fullName evidence="2">UBA domain-containing protein</fullName>
    </recommendedName>
</protein>
<dbReference type="STRING" id="1157962.A0A250XGP8"/>
<accession>A0A250XGP8</accession>
<dbReference type="EMBL" id="BEGY01000077">
    <property type="protein sequence ID" value="GAX82248.1"/>
    <property type="molecule type" value="Genomic_DNA"/>
</dbReference>
<evidence type="ECO:0000313" key="4">
    <source>
        <dbReference type="Proteomes" id="UP000232323"/>
    </source>
</evidence>
<dbReference type="Pfam" id="PF22562">
    <property type="entry name" value="UBA_7"/>
    <property type="match status" value="1"/>
</dbReference>
<evidence type="ECO:0000313" key="3">
    <source>
        <dbReference type="EMBL" id="GAX82248.1"/>
    </source>
</evidence>
<dbReference type="InterPro" id="IPR009057">
    <property type="entry name" value="Homeodomain-like_sf"/>
</dbReference>
<reference evidence="3 4" key="1">
    <citation type="submission" date="2017-08" db="EMBL/GenBank/DDBJ databases">
        <title>Acidophilic green algal genome provides insights into adaptation to an acidic environment.</title>
        <authorList>
            <person name="Hirooka S."/>
            <person name="Hirose Y."/>
            <person name="Kanesaki Y."/>
            <person name="Higuchi S."/>
            <person name="Fujiwara T."/>
            <person name="Onuma R."/>
            <person name="Era A."/>
            <person name="Ohbayashi R."/>
            <person name="Uzuka A."/>
            <person name="Nozaki H."/>
            <person name="Yoshikawa H."/>
            <person name="Miyagishima S.Y."/>
        </authorList>
    </citation>
    <scope>NUCLEOTIDE SEQUENCE [LARGE SCALE GENOMIC DNA]</scope>
    <source>
        <strain evidence="3 4">NIES-2499</strain>
    </source>
</reference>
<dbReference type="OrthoDB" id="608866at2759"/>